<dbReference type="AlphaFoldDB" id="A0A8H3J084"/>
<accession>A0A8H3J084</accession>
<reference evidence="1" key="1">
    <citation type="submission" date="2021-03" db="EMBL/GenBank/DDBJ databases">
        <authorList>
            <person name="Tagirdzhanova G."/>
        </authorList>
    </citation>
    <scope>NUCLEOTIDE SEQUENCE</scope>
</reference>
<keyword evidence="2" id="KW-1185">Reference proteome</keyword>
<proteinExistence type="predicted"/>
<evidence type="ECO:0000313" key="2">
    <source>
        <dbReference type="Proteomes" id="UP000664534"/>
    </source>
</evidence>
<dbReference type="OrthoDB" id="3552888at2759"/>
<gene>
    <name evidence="1" type="ORF">IMSHALPRED_011132</name>
</gene>
<dbReference type="Proteomes" id="UP000664534">
    <property type="component" value="Unassembled WGS sequence"/>
</dbReference>
<organism evidence="1 2">
    <name type="scientific">Imshaugia aleurites</name>
    <dbReference type="NCBI Taxonomy" id="172621"/>
    <lineage>
        <taxon>Eukaryota</taxon>
        <taxon>Fungi</taxon>
        <taxon>Dikarya</taxon>
        <taxon>Ascomycota</taxon>
        <taxon>Pezizomycotina</taxon>
        <taxon>Lecanoromycetes</taxon>
        <taxon>OSLEUM clade</taxon>
        <taxon>Lecanoromycetidae</taxon>
        <taxon>Lecanorales</taxon>
        <taxon>Lecanorineae</taxon>
        <taxon>Parmeliaceae</taxon>
        <taxon>Imshaugia</taxon>
    </lineage>
</organism>
<name>A0A8H3J084_9LECA</name>
<dbReference type="EMBL" id="CAJPDT010000099">
    <property type="protein sequence ID" value="CAF9937419.1"/>
    <property type="molecule type" value="Genomic_DNA"/>
</dbReference>
<comment type="caution">
    <text evidence="1">The sequence shown here is derived from an EMBL/GenBank/DDBJ whole genome shotgun (WGS) entry which is preliminary data.</text>
</comment>
<protein>
    <submittedName>
        <fullName evidence="1">Uncharacterized protein</fullName>
    </submittedName>
</protein>
<evidence type="ECO:0000313" key="1">
    <source>
        <dbReference type="EMBL" id="CAF9937419.1"/>
    </source>
</evidence>
<sequence>MNATTAVLASSTATMTYVGPHTPGGESVTLSGTAKAIYKRFLALNPAFYHDDFDITREARNCNVYRAIKRRPTGQGCGTYPPYNQPAAFETIEQGISYFDSLPGNCGIDNSGVSRVSCSYDSAIYLVGDVKRMVPHSIRVQIES</sequence>